<reference evidence="6" key="4">
    <citation type="submission" date="2019-03" db="UniProtKB">
        <authorList>
            <consortium name="EnsemblPlants"/>
        </authorList>
    </citation>
    <scope>IDENTIFICATION</scope>
</reference>
<dbReference type="GO" id="GO:0016491">
    <property type="term" value="F:oxidoreductase activity"/>
    <property type="evidence" value="ECO:0007669"/>
    <property type="project" value="UniProtKB-KW"/>
</dbReference>
<dbReference type="Gene3D" id="2.60.120.330">
    <property type="entry name" value="B-lactam Antibiotic, Isopenicillin N Synthase, Chain"/>
    <property type="match status" value="1"/>
</dbReference>
<dbReference type="InterPro" id="IPR027443">
    <property type="entry name" value="IPNS-like_sf"/>
</dbReference>
<feature type="compositionally biased region" description="Basic residues" evidence="4">
    <location>
        <begin position="71"/>
        <end position="81"/>
    </location>
</feature>
<evidence type="ECO:0000313" key="7">
    <source>
        <dbReference type="Proteomes" id="UP000015105"/>
    </source>
</evidence>
<keyword evidence="3" id="KW-0408">Iron</keyword>
<evidence type="ECO:0000256" key="4">
    <source>
        <dbReference type="SAM" id="MobiDB-lite"/>
    </source>
</evidence>
<dbReference type="EnsemblPlants" id="AET2Gv21180400.3">
    <property type="protein sequence ID" value="AET2Gv21180400.3"/>
    <property type="gene ID" value="AET2Gv21180400"/>
</dbReference>
<name>A0A453DBY4_AEGTS</name>
<proteinExistence type="predicted"/>
<accession>A0A453DBY4</accession>
<reference evidence="7" key="1">
    <citation type="journal article" date="2014" name="Science">
        <title>Ancient hybridizations among the ancestral genomes of bread wheat.</title>
        <authorList>
            <consortium name="International Wheat Genome Sequencing Consortium,"/>
            <person name="Marcussen T."/>
            <person name="Sandve S.R."/>
            <person name="Heier L."/>
            <person name="Spannagl M."/>
            <person name="Pfeifer M."/>
            <person name="Jakobsen K.S."/>
            <person name="Wulff B.B."/>
            <person name="Steuernagel B."/>
            <person name="Mayer K.F."/>
            <person name="Olsen O.A."/>
        </authorList>
    </citation>
    <scope>NUCLEOTIDE SEQUENCE [LARGE SCALE GENOMIC DNA]</scope>
    <source>
        <strain evidence="7">cv. AL8/78</strain>
    </source>
</reference>
<dbReference type="AlphaFoldDB" id="A0A453DBY4"/>
<feature type="region of interest" description="Disordered" evidence="4">
    <location>
        <begin position="248"/>
        <end position="275"/>
    </location>
</feature>
<feature type="region of interest" description="Disordered" evidence="4">
    <location>
        <begin position="1"/>
        <end position="26"/>
    </location>
</feature>
<reference evidence="6" key="5">
    <citation type="journal article" date="2021" name="G3 (Bethesda)">
        <title>Aegilops tauschii genome assembly Aet v5.0 features greater sequence contiguity and improved annotation.</title>
        <authorList>
            <person name="Wang L."/>
            <person name="Zhu T."/>
            <person name="Rodriguez J.C."/>
            <person name="Deal K.R."/>
            <person name="Dubcovsky J."/>
            <person name="McGuire P.E."/>
            <person name="Lux T."/>
            <person name="Spannagl M."/>
            <person name="Mayer K.F.X."/>
            <person name="Baldrich P."/>
            <person name="Meyers B.C."/>
            <person name="Huo N."/>
            <person name="Gu Y.Q."/>
            <person name="Zhou H."/>
            <person name="Devos K.M."/>
            <person name="Bennetzen J.L."/>
            <person name="Unver T."/>
            <person name="Budak H."/>
            <person name="Gulick P.J."/>
            <person name="Galiba G."/>
            <person name="Kalapos B."/>
            <person name="Nelson D.R."/>
            <person name="Li P."/>
            <person name="You F.M."/>
            <person name="Luo M.C."/>
            <person name="Dvorak J."/>
        </authorList>
    </citation>
    <scope>NUCLEOTIDE SEQUENCE [LARGE SCALE GENOMIC DNA]</scope>
    <source>
        <strain evidence="6">cv. AL8/78</strain>
    </source>
</reference>
<feature type="compositionally biased region" description="Gly residues" evidence="4">
    <location>
        <begin position="55"/>
        <end position="65"/>
    </location>
</feature>
<reference evidence="7" key="2">
    <citation type="journal article" date="2017" name="Nat. Plants">
        <title>The Aegilops tauschii genome reveals multiple impacts of transposons.</title>
        <authorList>
            <person name="Zhao G."/>
            <person name="Zou C."/>
            <person name="Li K."/>
            <person name="Wang K."/>
            <person name="Li T."/>
            <person name="Gao L."/>
            <person name="Zhang X."/>
            <person name="Wang H."/>
            <person name="Yang Z."/>
            <person name="Liu X."/>
            <person name="Jiang W."/>
            <person name="Mao L."/>
            <person name="Kong X."/>
            <person name="Jiao Y."/>
            <person name="Jia J."/>
        </authorList>
    </citation>
    <scope>NUCLEOTIDE SEQUENCE [LARGE SCALE GENOMIC DNA]</scope>
    <source>
        <strain evidence="7">cv. AL8/78</strain>
    </source>
</reference>
<dbReference type="Pfam" id="PF14226">
    <property type="entry name" value="DIOX_N"/>
    <property type="match status" value="1"/>
</dbReference>
<feature type="domain" description="Non-haem dioxygenase N-terminal" evidence="5">
    <location>
        <begin position="129"/>
        <end position="194"/>
    </location>
</feature>
<keyword evidence="2" id="KW-0560">Oxidoreductase</keyword>
<evidence type="ECO:0000256" key="2">
    <source>
        <dbReference type="ARBA" id="ARBA00023002"/>
    </source>
</evidence>
<feature type="region of interest" description="Disordered" evidence="4">
    <location>
        <begin position="42"/>
        <end position="97"/>
    </location>
</feature>
<dbReference type="Proteomes" id="UP000015105">
    <property type="component" value="Chromosome 2D"/>
</dbReference>
<keyword evidence="1" id="KW-0479">Metal-binding</keyword>
<feature type="compositionally biased region" description="Basic residues" evidence="4">
    <location>
        <begin position="1"/>
        <end position="14"/>
    </location>
</feature>
<dbReference type="GO" id="GO:0046872">
    <property type="term" value="F:metal ion binding"/>
    <property type="evidence" value="ECO:0007669"/>
    <property type="project" value="UniProtKB-KW"/>
</dbReference>
<evidence type="ECO:0000256" key="1">
    <source>
        <dbReference type="ARBA" id="ARBA00022723"/>
    </source>
</evidence>
<keyword evidence="7" id="KW-1185">Reference proteome</keyword>
<organism evidence="6 7">
    <name type="scientific">Aegilops tauschii subsp. strangulata</name>
    <name type="common">Goatgrass</name>
    <dbReference type="NCBI Taxonomy" id="200361"/>
    <lineage>
        <taxon>Eukaryota</taxon>
        <taxon>Viridiplantae</taxon>
        <taxon>Streptophyta</taxon>
        <taxon>Embryophyta</taxon>
        <taxon>Tracheophyta</taxon>
        <taxon>Spermatophyta</taxon>
        <taxon>Magnoliopsida</taxon>
        <taxon>Liliopsida</taxon>
        <taxon>Poales</taxon>
        <taxon>Poaceae</taxon>
        <taxon>BOP clade</taxon>
        <taxon>Pooideae</taxon>
        <taxon>Triticodae</taxon>
        <taxon>Triticeae</taxon>
        <taxon>Triticinae</taxon>
        <taxon>Aegilops</taxon>
    </lineage>
</organism>
<evidence type="ECO:0000259" key="5">
    <source>
        <dbReference type="Pfam" id="PF14226"/>
    </source>
</evidence>
<dbReference type="SUPFAM" id="SSF51197">
    <property type="entry name" value="Clavaminate synthase-like"/>
    <property type="match status" value="1"/>
</dbReference>
<dbReference type="Gramene" id="AET2Gv21180400.3">
    <property type="protein sequence ID" value="AET2Gv21180400.3"/>
    <property type="gene ID" value="AET2Gv21180400"/>
</dbReference>
<sequence>MESTHRKHLRRRRASNKERYPSVLDAPRRSRHACCRLWVPLGEEHGEPPQTPAAGSGGDGAGGTAGDQHWPARRQGPRRAGARGPGHRPGVPRPGVLPGSCRHSFSASACYSSCSASSGPQANDTSAALKVVNHGVSKSAMDDALEAASEFFDMPAERKAAFACADIRSPVRYDTSSKDGISKARSFLKHYANPLDHWVDSFAPSVGRPAGLGRPPISPASSMPSILLLSSALASPLQLPRVLFYTRRGSSSPAPAKAKVGGWNLGGSRRRVAPR</sequence>
<dbReference type="InterPro" id="IPR026992">
    <property type="entry name" value="DIOX_N"/>
</dbReference>
<reference evidence="6" key="3">
    <citation type="journal article" date="2017" name="Nature">
        <title>Genome sequence of the progenitor of the wheat D genome Aegilops tauschii.</title>
        <authorList>
            <person name="Luo M.C."/>
            <person name="Gu Y.Q."/>
            <person name="Puiu D."/>
            <person name="Wang H."/>
            <person name="Twardziok S.O."/>
            <person name="Deal K.R."/>
            <person name="Huo N."/>
            <person name="Zhu T."/>
            <person name="Wang L."/>
            <person name="Wang Y."/>
            <person name="McGuire P.E."/>
            <person name="Liu S."/>
            <person name="Long H."/>
            <person name="Ramasamy R.K."/>
            <person name="Rodriguez J.C."/>
            <person name="Van S.L."/>
            <person name="Yuan L."/>
            <person name="Wang Z."/>
            <person name="Xia Z."/>
            <person name="Xiao L."/>
            <person name="Anderson O.D."/>
            <person name="Ouyang S."/>
            <person name="Liang Y."/>
            <person name="Zimin A.V."/>
            <person name="Pertea G."/>
            <person name="Qi P."/>
            <person name="Bennetzen J.L."/>
            <person name="Dai X."/>
            <person name="Dawson M.W."/>
            <person name="Muller H.G."/>
            <person name="Kugler K."/>
            <person name="Rivarola-Duarte L."/>
            <person name="Spannagl M."/>
            <person name="Mayer K.F.X."/>
            <person name="Lu F.H."/>
            <person name="Bevan M.W."/>
            <person name="Leroy P."/>
            <person name="Li P."/>
            <person name="You F.M."/>
            <person name="Sun Q."/>
            <person name="Liu Z."/>
            <person name="Lyons E."/>
            <person name="Wicker T."/>
            <person name="Salzberg S.L."/>
            <person name="Devos K.M."/>
            <person name="Dvorak J."/>
        </authorList>
    </citation>
    <scope>NUCLEOTIDE SEQUENCE [LARGE SCALE GENOMIC DNA]</scope>
    <source>
        <strain evidence="6">cv. AL8/78</strain>
    </source>
</reference>
<protein>
    <recommendedName>
        <fullName evidence="5">Non-haem dioxygenase N-terminal domain-containing protein</fullName>
    </recommendedName>
</protein>
<evidence type="ECO:0000313" key="6">
    <source>
        <dbReference type="EnsemblPlants" id="AET2Gv21180400.3"/>
    </source>
</evidence>
<evidence type="ECO:0000256" key="3">
    <source>
        <dbReference type="ARBA" id="ARBA00023004"/>
    </source>
</evidence>